<feature type="active site" description="Proton acceptor" evidence="1">
    <location>
        <position position="198"/>
    </location>
</feature>
<evidence type="ECO:0000313" key="2">
    <source>
        <dbReference type="EMBL" id="GCF94215.1"/>
    </source>
</evidence>
<comment type="caution">
    <text evidence="2">The sequence shown here is derived from an EMBL/GenBank/DDBJ whole genome shotgun (WGS) entry which is preliminary data.</text>
</comment>
<accession>A0A4P5P878</accession>
<dbReference type="EMBL" id="BJCC01000015">
    <property type="protein sequence ID" value="GCF94215.1"/>
    <property type="molecule type" value="Genomic_DNA"/>
</dbReference>
<evidence type="ECO:0000313" key="3">
    <source>
        <dbReference type="Proteomes" id="UP000290567"/>
    </source>
</evidence>
<dbReference type="PANTHER" id="PTHR38474">
    <property type="entry name" value="SLR0299 PROTEIN"/>
    <property type="match status" value="1"/>
</dbReference>
<proteinExistence type="predicted"/>
<gene>
    <name evidence="2" type="primary">cat</name>
    <name evidence="2" type="ORF">NRIC_21060</name>
</gene>
<dbReference type="PIRSF" id="PIRSF000440">
    <property type="entry name" value="CAT"/>
    <property type="match status" value="1"/>
</dbReference>
<dbReference type="Gene3D" id="3.30.559.10">
    <property type="entry name" value="Chloramphenicol acetyltransferase-like domain"/>
    <property type="match status" value="1"/>
</dbReference>
<keyword evidence="2" id="KW-0808">Transferase</keyword>
<evidence type="ECO:0000256" key="1">
    <source>
        <dbReference type="PIRSR" id="PIRSR000440-1"/>
    </source>
</evidence>
<dbReference type="RefSeq" id="WP_146622650.1">
    <property type="nucleotide sequence ID" value="NZ_BJCC01000015.1"/>
</dbReference>
<dbReference type="GO" id="GO:0008811">
    <property type="term" value="F:chloramphenicol O-acetyltransferase activity"/>
    <property type="evidence" value="ECO:0007669"/>
    <property type="project" value="InterPro"/>
</dbReference>
<organism evidence="2 3">
    <name type="scientific">Enterococcus florum</name>
    <dbReference type="NCBI Taxonomy" id="2480627"/>
    <lineage>
        <taxon>Bacteria</taxon>
        <taxon>Bacillati</taxon>
        <taxon>Bacillota</taxon>
        <taxon>Bacilli</taxon>
        <taxon>Lactobacillales</taxon>
        <taxon>Enterococcaceae</taxon>
        <taxon>Enterococcus</taxon>
    </lineage>
</organism>
<dbReference type="Proteomes" id="UP000290567">
    <property type="component" value="Unassembled WGS sequence"/>
</dbReference>
<dbReference type="SMART" id="SM01059">
    <property type="entry name" value="CAT"/>
    <property type="match status" value="1"/>
</dbReference>
<name>A0A4P5P878_9ENTE</name>
<protein>
    <submittedName>
        <fullName evidence="2">Chloramphenicol acetyltransferase CAT</fullName>
    </submittedName>
</protein>
<keyword evidence="3" id="KW-1185">Reference proteome</keyword>
<dbReference type="SUPFAM" id="SSF52777">
    <property type="entry name" value="CoA-dependent acyltransferases"/>
    <property type="match status" value="1"/>
</dbReference>
<dbReference type="PANTHER" id="PTHR38474:SF2">
    <property type="entry name" value="CHLORAMPHENICOL ACETYLTRANSFERASE"/>
    <property type="match status" value="1"/>
</dbReference>
<dbReference type="OrthoDB" id="9801766at2"/>
<dbReference type="InterPro" id="IPR023213">
    <property type="entry name" value="CAT-like_dom_sf"/>
</dbReference>
<dbReference type="Pfam" id="PF00302">
    <property type="entry name" value="CAT"/>
    <property type="match status" value="1"/>
</dbReference>
<sequence>MMSFKPIDAQQWARAEAFYYYANIAPTNYSVTNSLDVTKTYALLKQRGCKFFPAYLYVMSRVIREIEQLRIGINEGQLGVWETLHPVYPCFHPENQTVSLLWTEYQADFSQFYQSYLADVEEYGRDLGMLTKKGSPPVNAYVVSCIPWFSFSSFSLHYHQQKDYYFPSKDYYFPSLEAGKFVEAEGKKRLPLSITVHHAATDGYHLKLFYDEVQHLFDHPEQWV</sequence>
<dbReference type="InterPro" id="IPR001707">
    <property type="entry name" value="Cmp_AcTrfase"/>
</dbReference>
<dbReference type="AlphaFoldDB" id="A0A4P5P878"/>
<reference evidence="3" key="1">
    <citation type="submission" date="2019-02" db="EMBL/GenBank/DDBJ databases">
        <title>Draft genome sequence of Enterococcus sp. Gos25-1.</title>
        <authorList>
            <person name="Tanaka N."/>
            <person name="Shiwa Y."/>
            <person name="Fujita N."/>
        </authorList>
    </citation>
    <scope>NUCLEOTIDE SEQUENCE [LARGE SCALE GENOMIC DNA]</scope>
    <source>
        <strain evidence="3">Gos25-1</strain>
    </source>
</reference>